<dbReference type="Pfam" id="PF01126">
    <property type="entry name" value="Heme_oxygenase"/>
    <property type="match status" value="1"/>
</dbReference>
<dbReference type="GO" id="GO:0006788">
    <property type="term" value="P:heme oxidation"/>
    <property type="evidence" value="ECO:0007669"/>
    <property type="project" value="InterPro"/>
</dbReference>
<keyword evidence="6" id="KW-0560">Oxidoreductase</keyword>
<feature type="binding site" description="axial binding residue" evidence="5">
    <location>
        <position position="21"/>
    </location>
    <ligand>
        <name>heme b</name>
        <dbReference type="ChEBI" id="CHEBI:60344"/>
    </ligand>
    <ligandPart>
        <name>Fe</name>
        <dbReference type="ChEBI" id="CHEBI:18248"/>
    </ligandPart>
</feature>
<dbReference type="KEGG" id="csx:CSING_09420"/>
<dbReference type="RefSeq" id="WP_042531665.1">
    <property type="nucleotide sequence ID" value="NZ_CP010827.1"/>
</dbReference>
<evidence type="ECO:0000256" key="2">
    <source>
        <dbReference type="ARBA" id="ARBA00022723"/>
    </source>
</evidence>
<keyword evidence="2 5" id="KW-0479">Metal-binding</keyword>
<dbReference type="PANTHER" id="PTHR10720">
    <property type="entry name" value="HEME OXYGENASE"/>
    <property type="match status" value="1"/>
</dbReference>
<proteinExistence type="predicted"/>
<sequence>MTTTLNKPLSVALREATARAHEHAENSAFMQRLLSGELNKSAVADLAGQLWFVYGALENAVRSVATTPIAGAVADPRLERRQALEADLKILVGENWSEEIRILPATTAYTARLEKIVSQPVEVVAHHYVRYLGDISGGQVIAARLGAHYGVPPEALNFYDFTSIGKIPPYRTGYRRRVDSLELNVEQREAMLSEAERAFSFNSAIFAELGRLY</sequence>
<gene>
    <name evidence="6" type="primary">hmuO</name>
    <name evidence="6" type="ORF">CSING_09420</name>
</gene>
<evidence type="ECO:0000256" key="5">
    <source>
        <dbReference type="PIRSR" id="PIRSR000343-2"/>
    </source>
</evidence>
<dbReference type="Gene3D" id="1.20.910.10">
    <property type="entry name" value="Heme oxygenase-like"/>
    <property type="match status" value="1"/>
</dbReference>
<evidence type="ECO:0000256" key="4">
    <source>
        <dbReference type="PIRSR" id="PIRSR000343-1"/>
    </source>
</evidence>
<dbReference type="AlphaFoldDB" id="A0A0B6ES93"/>
<dbReference type="PRINTS" id="PR00088">
    <property type="entry name" value="HAEMOXYGNASE"/>
</dbReference>
<feature type="binding site" evidence="4">
    <location>
        <position position="14"/>
    </location>
    <ligand>
        <name>heme b</name>
        <dbReference type="ChEBI" id="CHEBI:60344"/>
    </ligand>
</feature>
<dbReference type="GO" id="GO:0020037">
    <property type="term" value="F:heme binding"/>
    <property type="evidence" value="ECO:0007669"/>
    <property type="project" value="TreeGrafter"/>
</dbReference>
<dbReference type="GO" id="GO:0046872">
    <property type="term" value="F:metal ion binding"/>
    <property type="evidence" value="ECO:0007669"/>
    <property type="project" value="UniProtKB-KW"/>
</dbReference>
<dbReference type="CDD" id="cd19165">
    <property type="entry name" value="HemeO"/>
    <property type="match status" value="1"/>
</dbReference>
<evidence type="ECO:0000313" key="7">
    <source>
        <dbReference type="Proteomes" id="UP000031890"/>
    </source>
</evidence>
<keyword evidence="3 5" id="KW-0408">Iron</keyword>
<dbReference type="InterPro" id="IPR016084">
    <property type="entry name" value="Haem_Oase-like_multi-hlx"/>
</dbReference>
<dbReference type="PANTHER" id="PTHR10720:SF0">
    <property type="entry name" value="HEME OXYGENASE"/>
    <property type="match status" value="1"/>
</dbReference>
<evidence type="ECO:0000313" key="6">
    <source>
        <dbReference type="EMBL" id="AJI79402.1"/>
    </source>
</evidence>
<feature type="binding site" evidence="4">
    <location>
        <position position="128"/>
    </location>
    <ligand>
        <name>heme b</name>
        <dbReference type="ChEBI" id="CHEBI:60344"/>
    </ligand>
</feature>
<reference evidence="6 7" key="1">
    <citation type="journal article" date="2015" name="Genome Announc.">
        <title>Complete Genome Sequence and Annotation of Corynebacterium singulare DSM 44357, Isolated from a Human Semen Specimen.</title>
        <authorList>
            <person name="Merten M."/>
            <person name="Brinkrolf K."/>
            <person name="Albersmeier A."/>
            <person name="Kutter Y."/>
            <person name="Ruckert C."/>
            <person name="Tauch A."/>
        </authorList>
    </citation>
    <scope>NUCLEOTIDE SEQUENCE [LARGE SCALE GENOMIC DNA]</scope>
    <source>
        <strain evidence="6">IBS B52218</strain>
    </source>
</reference>
<dbReference type="PIRSF" id="PIRSF000343">
    <property type="entry name" value="Haem_Oase"/>
    <property type="match status" value="1"/>
</dbReference>
<organism evidence="6 7">
    <name type="scientific">Corynebacterium singulare</name>
    <dbReference type="NCBI Taxonomy" id="161899"/>
    <lineage>
        <taxon>Bacteria</taxon>
        <taxon>Bacillati</taxon>
        <taxon>Actinomycetota</taxon>
        <taxon>Actinomycetes</taxon>
        <taxon>Mycobacteriales</taxon>
        <taxon>Corynebacteriaceae</taxon>
        <taxon>Corynebacterium</taxon>
    </lineage>
</organism>
<dbReference type="EC" id="1.14.99.3" evidence="6"/>
<evidence type="ECO:0000256" key="1">
    <source>
        <dbReference type="ARBA" id="ARBA00022617"/>
    </source>
</evidence>
<name>A0A0B6ES93_9CORY</name>
<dbReference type="GO" id="GO:0042167">
    <property type="term" value="P:heme catabolic process"/>
    <property type="evidence" value="ECO:0007669"/>
    <property type="project" value="TreeGrafter"/>
</dbReference>
<dbReference type="OrthoDB" id="5493802at2"/>
<dbReference type="InterPro" id="IPR016053">
    <property type="entry name" value="Haem_Oase-like"/>
</dbReference>
<dbReference type="GO" id="GO:0006979">
    <property type="term" value="P:response to oxidative stress"/>
    <property type="evidence" value="ECO:0007669"/>
    <property type="project" value="TreeGrafter"/>
</dbReference>
<feature type="binding site" evidence="4">
    <location>
        <position position="175"/>
    </location>
    <ligand>
        <name>heme b</name>
        <dbReference type="ChEBI" id="CHEBI:60344"/>
    </ligand>
</feature>
<dbReference type="Proteomes" id="UP000031890">
    <property type="component" value="Chromosome"/>
</dbReference>
<dbReference type="SUPFAM" id="SSF48613">
    <property type="entry name" value="Heme oxygenase-like"/>
    <property type="match status" value="1"/>
</dbReference>
<dbReference type="InterPro" id="IPR002051">
    <property type="entry name" value="Haem_Oase"/>
</dbReference>
<keyword evidence="1 4" id="KW-0349">Heme</keyword>
<evidence type="ECO:0000256" key="3">
    <source>
        <dbReference type="ARBA" id="ARBA00023004"/>
    </source>
</evidence>
<dbReference type="EMBL" id="CP010827">
    <property type="protein sequence ID" value="AJI79402.1"/>
    <property type="molecule type" value="Genomic_DNA"/>
</dbReference>
<accession>A0A0B6ES93</accession>
<dbReference type="STRING" id="161899.CSING_09420"/>
<dbReference type="HOGENOM" id="CLU_057050_2_0_11"/>
<dbReference type="GO" id="GO:0004392">
    <property type="term" value="F:heme oxygenase (decyclizing) activity"/>
    <property type="evidence" value="ECO:0007669"/>
    <property type="project" value="InterPro"/>
</dbReference>
<protein>
    <submittedName>
        <fullName evidence="6">Heme oxygenase</fullName>
        <ecNumber evidence="6">1.14.99.3</ecNumber>
    </submittedName>
</protein>